<accession>A0A2N8KYR1</accession>
<reference evidence="2 3" key="1">
    <citation type="submission" date="2018-01" db="EMBL/GenBank/DDBJ databases">
        <title>Draft genome sequence of Paucibacter aquatile CR182 isolated from freshwater of the Nakdong River.</title>
        <authorList>
            <person name="Choi A."/>
            <person name="Chung E.J."/>
        </authorList>
    </citation>
    <scope>NUCLEOTIDE SEQUENCE [LARGE SCALE GENOMIC DNA]</scope>
    <source>
        <strain evidence="2 3">CR182</strain>
    </source>
</reference>
<dbReference type="InterPro" id="IPR050407">
    <property type="entry name" value="Geranylgeranyl_reductase"/>
</dbReference>
<dbReference type="Proteomes" id="UP000235916">
    <property type="component" value="Unassembled WGS sequence"/>
</dbReference>
<dbReference type="NCBIfam" id="TIGR02032">
    <property type="entry name" value="GG-red-SF"/>
    <property type="match status" value="1"/>
</dbReference>
<sequence>MIHSGAVGVSHTHVSLLPPAASNALPAACSILIIGAGPAGSACARVLAQAGLDVVLVDQQPQGRDKICGDGLIPDSHAALKRLGLLDQVMARAQPVQHVACIGPRGGRIEVPGTLAVLPRRELDEMLCQAAQDAGARFLAPARFEAPLEDEQGRVCGARLKIGDQLHEIRADWVILATGAVPKALTAAGLCERHTPSGVALRGYVRAPSMVGRIKAMDVVWHESVRPGYGWIFPAPDGCFNIGVGVTDSHKAVGGKGEKKELNLRAIFDAFVAHYPPAAELMREGELVGELKGAPLRCTLNGARWSRPGLLVTGEAAGSTYSFTGEGIGKAMETGMLAADAVLLGRSRDWQDAQVRAAYEESLRALKPKFDLYERANRVNAHPWLVDLLIWRAKRSPRLVQRMSGVLNETSNPGNLISLRGFKRLFLE</sequence>
<dbReference type="Gene3D" id="3.50.50.60">
    <property type="entry name" value="FAD/NAD(P)-binding domain"/>
    <property type="match status" value="1"/>
</dbReference>
<proteinExistence type="predicted"/>
<dbReference type="PANTHER" id="PTHR42685:SF22">
    <property type="entry name" value="CONDITIONED MEDIUM FACTOR RECEPTOR 1"/>
    <property type="match status" value="1"/>
</dbReference>
<evidence type="ECO:0000313" key="2">
    <source>
        <dbReference type="EMBL" id="PND38597.1"/>
    </source>
</evidence>
<dbReference type="EMBL" id="POSP01000003">
    <property type="protein sequence ID" value="PND38597.1"/>
    <property type="molecule type" value="Genomic_DNA"/>
</dbReference>
<dbReference type="PRINTS" id="PR00411">
    <property type="entry name" value="PNDRDTASEI"/>
</dbReference>
<keyword evidence="3" id="KW-1185">Reference proteome</keyword>
<dbReference type="SUPFAM" id="SSF51905">
    <property type="entry name" value="FAD/NAD(P)-binding domain"/>
    <property type="match status" value="1"/>
</dbReference>
<dbReference type="PANTHER" id="PTHR42685">
    <property type="entry name" value="GERANYLGERANYL DIPHOSPHATE REDUCTASE"/>
    <property type="match status" value="1"/>
</dbReference>
<dbReference type="Pfam" id="PF01494">
    <property type="entry name" value="FAD_binding_3"/>
    <property type="match status" value="1"/>
</dbReference>
<dbReference type="PRINTS" id="PR00368">
    <property type="entry name" value="FADPNR"/>
</dbReference>
<dbReference type="InterPro" id="IPR002938">
    <property type="entry name" value="FAD-bd"/>
</dbReference>
<gene>
    <name evidence="2" type="ORF">C1O66_14390</name>
</gene>
<dbReference type="GO" id="GO:0071949">
    <property type="term" value="F:FAD binding"/>
    <property type="evidence" value="ECO:0007669"/>
    <property type="project" value="InterPro"/>
</dbReference>
<dbReference type="OrthoDB" id="9795712at2"/>
<comment type="caution">
    <text evidence="2">The sequence shown here is derived from an EMBL/GenBank/DDBJ whole genome shotgun (WGS) entry which is preliminary data.</text>
</comment>
<feature type="domain" description="FAD-binding" evidence="1">
    <location>
        <begin position="29"/>
        <end position="190"/>
    </location>
</feature>
<dbReference type="InterPro" id="IPR036188">
    <property type="entry name" value="FAD/NAD-bd_sf"/>
</dbReference>
<name>A0A2N8KYR1_9BURK</name>
<protein>
    <submittedName>
        <fullName evidence="2">Geranylgeranyl reductase</fullName>
    </submittedName>
</protein>
<evidence type="ECO:0000313" key="3">
    <source>
        <dbReference type="Proteomes" id="UP000235916"/>
    </source>
</evidence>
<evidence type="ECO:0000259" key="1">
    <source>
        <dbReference type="Pfam" id="PF01494"/>
    </source>
</evidence>
<organism evidence="2 3">
    <name type="scientific">Kinneretia aquatilis</name>
    <dbReference type="NCBI Taxonomy" id="2070761"/>
    <lineage>
        <taxon>Bacteria</taxon>
        <taxon>Pseudomonadati</taxon>
        <taxon>Pseudomonadota</taxon>
        <taxon>Betaproteobacteria</taxon>
        <taxon>Burkholderiales</taxon>
        <taxon>Sphaerotilaceae</taxon>
        <taxon>Roseateles</taxon>
    </lineage>
</organism>
<dbReference type="AlphaFoldDB" id="A0A2N8KYR1"/>
<dbReference type="InterPro" id="IPR011777">
    <property type="entry name" value="Geranylgeranyl_Rdtase_fam"/>
</dbReference>
<dbReference type="GO" id="GO:0016628">
    <property type="term" value="F:oxidoreductase activity, acting on the CH-CH group of donors, NAD or NADP as acceptor"/>
    <property type="evidence" value="ECO:0007669"/>
    <property type="project" value="InterPro"/>
</dbReference>